<evidence type="ECO:0000256" key="3">
    <source>
        <dbReference type="ARBA" id="ARBA00022517"/>
    </source>
</evidence>
<proteinExistence type="inferred from homology"/>
<evidence type="ECO:0000313" key="13">
    <source>
        <dbReference type="EMBL" id="KAJ8993054.1"/>
    </source>
</evidence>
<evidence type="ECO:0000256" key="8">
    <source>
        <dbReference type="ARBA" id="ARBA00060736"/>
    </source>
</evidence>
<dbReference type="GO" id="GO:0003730">
    <property type="term" value="F:mRNA 3'-UTR binding"/>
    <property type="evidence" value="ECO:0007669"/>
    <property type="project" value="TreeGrafter"/>
</dbReference>
<dbReference type="CDD" id="cd07920">
    <property type="entry name" value="Pumilio"/>
    <property type="match status" value="1"/>
</dbReference>
<feature type="repeat" description="Pumilio" evidence="10">
    <location>
        <begin position="579"/>
        <end position="614"/>
    </location>
</feature>
<gene>
    <name evidence="13" type="primary">PUF3</name>
    <name evidence="13" type="ORF">HRR80_003092</name>
</gene>
<evidence type="ECO:0000256" key="5">
    <source>
        <dbReference type="ARBA" id="ARBA00022737"/>
    </source>
</evidence>
<feature type="compositionally biased region" description="Polar residues" evidence="11">
    <location>
        <begin position="126"/>
        <end position="136"/>
    </location>
</feature>
<dbReference type="PANTHER" id="PTHR12537:SF12">
    <property type="entry name" value="MATERNAL PROTEIN PUMILIO"/>
    <property type="match status" value="1"/>
</dbReference>
<dbReference type="SUPFAM" id="SSF48371">
    <property type="entry name" value="ARM repeat"/>
    <property type="match status" value="1"/>
</dbReference>
<dbReference type="GO" id="GO:0005737">
    <property type="term" value="C:cytoplasm"/>
    <property type="evidence" value="ECO:0007669"/>
    <property type="project" value="UniProtKB-SubCell"/>
</dbReference>
<dbReference type="FunFam" id="1.25.10.10:FF:000004">
    <property type="entry name" value="Pumilio homolog 1 isoform 2"/>
    <property type="match status" value="1"/>
</dbReference>
<dbReference type="PROSITE" id="PS50303">
    <property type="entry name" value="PUM_HD"/>
    <property type="match status" value="1"/>
</dbReference>
<keyword evidence="5" id="KW-0677">Repeat</keyword>
<evidence type="ECO:0000256" key="2">
    <source>
        <dbReference type="ARBA" id="ARBA00022490"/>
    </source>
</evidence>
<dbReference type="AlphaFoldDB" id="A0AAN6EYK4"/>
<feature type="region of interest" description="Disordered" evidence="11">
    <location>
        <begin position="108"/>
        <end position="195"/>
    </location>
</feature>
<evidence type="ECO:0000256" key="10">
    <source>
        <dbReference type="PROSITE-ProRule" id="PRU00317"/>
    </source>
</evidence>
<organism evidence="13 14">
    <name type="scientific">Exophiala dermatitidis</name>
    <name type="common">Black yeast-like fungus</name>
    <name type="synonym">Wangiella dermatitidis</name>
    <dbReference type="NCBI Taxonomy" id="5970"/>
    <lineage>
        <taxon>Eukaryota</taxon>
        <taxon>Fungi</taxon>
        <taxon>Dikarya</taxon>
        <taxon>Ascomycota</taxon>
        <taxon>Pezizomycotina</taxon>
        <taxon>Eurotiomycetes</taxon>
        <taxon>Chaetothyriomycetidae</taxon>
        <taxon>Chaetothyriales</taxon>
        <taxon>Herpotrichiellaceae</taxon>
        <taxon>Exophiala</taxon>
    </lineage>
</organism>
<keyword evidence="4" id="KW-0698">rRNA processing</keyword>
<dbReference type="Gene3D" id="1.25.10.10">
    <property type="entry name" value="Leucine-rich Repeat Variant"/>
    <property type="match status" value="1"/>
</dbReference>
<dbReference type="Proteomes" id="UP001161757">
    <property type="component" value="Unassembled WGS sequence"/>
</dbReference>
<dbReference type="PROSITE" id="PS50302">
    <property type="entry name" value="PUM"/>
    <property type="match status" value="6"/>
</dbReference>
<feature type="region of interest" description="Disordered" evidence="11">
    <location>
        <begin position="875"/>
        <end position="907"/>
    </location>
</feature>
<dbReference type="SMART" id="SM00025">
    <property type="entry name" value="Pumilio"/>
    <property type="match status" value="8"/>
</dbReference>
<comment type="subcellular location">
    <subcellularLocation>
        <location evidence="1">Cytoplasm</location>
    </subcellularLocation>
</comment>
<dbReference type="InterPro" id="IPR001313">
    <property type="entry name" value="Pumilio_RNA-bd_rpt"/>
</dbReference>
<feature type="region of interest" description="Disordered" evidence="11">
    <location>
        <begin position="220"/>
        <end position="242"/>
    </location>
</feature>
<evidence type="ECO:0000256" key="6">
    <source>
        <dbReference type="ARBA" id="ARBA00022884"/>
    </source>
</evidence>
<feature type="repeat" description="Pumilio" evidence="10">
    <location>
        <begin position="685"/>
        <end position="725"/>
    </location>
</feature>
<feature type="compositionally biased region" description="Polar residues" evidence="11">
    <location>
        <begin position="225"/>
        <end position="236"/>
    </location>
</feature>
<dbReference type="InterPro" id="IPR011989">
    <property type="entry name" value="ARM-like"/>
</dbReference>
<feature type="repeat" description="Pumilio" evidence="10">
    <location>
        <begin position="726"/>
        <end position="761"/>
    </location>
</feature>
<dbReference type="InterPro" id="IPR033712">
    <property type="entry name" value="Pumilio_RNA-bd"/>
</dbReference>
<dbReference type="InterPro" id="IPR033133">
    <property type="entry name" value="PUM-HD"/>
</dbReference>
<feature type="compositionally biased region" description="Polar residues" evidence="11">
    <location>
        <begin position="396"/>
        <end position="430"/>
    </location>
</feature>
<feature type="compositionally biased region" description="Polar residues" evidence="11">
    <location>
        <begin position="17"/>
        <end position="27"/>
    </location>
</feature>
<dbReference type="EMBL" id="JAJGCB010000004">
    <property type="protein sequence ID" value="KAJ8993054.1"/>
    <property type="molecule type" value="Genomic_DNA"/>
</dbReference>
<feature type="compositionally biased region" description="Low complexity" evidence="11">
    <location>
        <begin position="879"/>
        <end position="890"/>
    </location>
</feature>
<comment type="similarity">
    <text evidence="8">Belongs to the PUF3 family.</text>
</comment>
<keyword evidence="2" id="KW-0963">Cytoplasm</keyword>
<dbReference type="PANTHER" id="PTHR12537">
    <property type="entry name" value="RNA BINDING PROTEIN PUMILIO-RELATED"/>
    <property type="match status" value="1"/>
</dbReference>
<name>A0AAN6EYK4_EXODE</name>
<comment type="caution">
    <text evidence="13">The sequence shown here is derived from an EMBL/GenBank/DDBJ whole genome shotgun (WGS) entry which is preliminary data.</text>
</comment>
<comment type="function">
    <text evidence="7">RNA-binding nucleolar protein required for pre-rRNA processing. Involved in production of 18S rRNA and assembly of small ribosomal subunit.</text>
</comment>
<evidence type="ECO:0000256" key="4">
    <source>
        <dbReference type="ARBA" id="ARBA00022552"/>
    </source>
</evidence>
<evidence type="ECO:0000256" key="1">
    <source>
        <dbReference type="ARBA" id="ARBA00004496"/>
    </source>
</evidence>
<keyword evidence="6" id="KW-0694">RNA-binding</keyword>
<evidence type="ECO:0000313" key="14">
    <source>
        <dbReference type="Proteomes" id="UP001161757"/>
    </source>
</evidence>
<feature type="compositionally biased region" description="Polar residues" evidence="11">
    <location>
        <begin position="898"/>
        <end position="907"/>
    </location>
</feature>
<dbReference type="GO" id="GO:0006364">
    <property type="term" value="P:rRNA processing"/>
    <property type="evidence" value="ECO:0007669"/>
    <property type="project" value="UniProtKB-KW"/>
</dbReference>
<feature type="compositionally biased region" description="Polar residues" evidence="11">
    <location>
        <begin position="71"/>
        <end position="82"/>
    </location>
</feature>
<evidence type="ECO:0000256" key="11">
    <source>
        <dbReference type="SAM" id="MobiDB-lite"/>
    </source>
</evidence>
<feature type="compositionally biased region" description="Polar residues" evidence="11">
    <location>
        <begin position="109"/>
        <end position="118"/>
    </location>
</feature>
<reference evidence="13" key="1">
    <citation type="submission" date="2023-01" db="EMBL/GenBank/DDBJ databases">
        <title>Exophiala dermititidis isolated from Cystic Fibrosis Patient.</title>
        <authorList>
            <person name="Kurbessoian T."/>
            <person name="Crocker A."/>
            <person name="Murante D."/>
            <person name="Hogan D.A."/>
            <person name="Stajich J.E."/>
        </authorList>
    </citation>
    <scope>NUCLEOTIDE SEQUENCE</scope>
    <source>
        <strain evidence="13">Ex8</strain>
    </source>
</reference>
<dbReference type="GO" id="GO:0000288">
    <property type="term" value="P:nuclear-transcribed mRNA catabolic process, deadenylation-dependent decay"/>
    <property type="evidence" value="ECO:0007669"/>
    <property type="project" value="TreeGrafter"/>
</dbReference>
<dbReference type="InterPro" id="IPR016024">
    <property type="entry name" value="ARM-type_fold"/>
</dbReference>
<dbReference type="Pfam" id="PF00806">
    <property type="entry name" value="PUF"/>
    <property type="match status" value="8"/>
</dbReference>
<keyword evidence="3" id="KW-0690">Ribosome biogenesis</keyword>
<feature type="region of interest" description="Disordered" evidence="11">
    <location>
        <begin position="391"/>
        <end position="448"/>
    </location>
</feature>
<feature type="compositionally biased region" description="Polar residues" evidence="11">
    <location>
        <begin position="168"/>
        <end position="185"/>
    </location>
</feature>
<accession>A0AAN6EYK4</accession>
<feature type="repeat" description="Pumilio" evidence="10">
    <location>
        <begin position="615"/>
        <end position="650"/>
    </location>
</feature>
<sequence>MTSDVQVALGNARTGRGITSSRNSASRPQARIDRDSDIGKNSWTATSRFWGPNRSYLEADDSGPFRPSPIRQMSSSKYTEGKTDTNSFLMLTDSNNENAGDVPVRKAWSSATTPNGLSSRHRAQPLSPTKQRQNQGMGFLSNDAHAEMGDSGLFAGSSPDFEEDAFTAPQSQDGSLGFNNNSRSRPSPPCAYGRGEVDSRMQALNTSRFNENGFFTSLADYNDGRQGSSNPFQSPGASGRPYLPHDGYATTSGAVVRGQPGAASVFQPATPSYRNAGAQPMGTEHVDIFQASGSSHQQVDEAILSWRALSLGPAQETGAQIPTPRRTSVPQPQHPRDILVHPDATHVSAQPGPFSSVGSRFHAFPGDIPSIACQLNQQIVPHYSGLPYGGREALSPLTTDPRSSVHSPAYLTSGTPPTGPQSSRSTSANGIASRAPYNDSPMGDRKHPALEQYGPDFPHFTQNTLPTHMPNGFPCNFQRTAQPLRMNPLAHPYVAPVHPRLNGYPTAPRMLAREADQTHVARSPLLEEFRASGKTNRRFELKDIYNHVVEFSGDQHASRFIQLKLETANSDEKEQIFKEIQPNVLQLMTDVFGNYVIQKLFEHGNQAQKKALANQMKGHVLQLSMQMYGCRVVQKAFDHVLTDQQASLVKELDGPNQQILKVVKDNNGNHVVQKAIERIPGEHIQFIVDAHRGQMLKMSTHQYGCRVVQRMLEHCRPEAKRAILDELLEHTLPLISDSFGNYVVQHIIQNGEPHDRRRVVDVVLQHVLAFSKHKFASNIVEKSIEHADADQRSQILHTLTAPDEQGNTPVFGLMKDQYGNYVLQKVHDQLQGAELSALREDMKRNFPALRRTSYGKQVMAMEKLLYGGECPSPEATCASSCSPNSTKSSSNGGDAQDVHTSNAGGHK</sequence>
<feature type="region of interest" description="Disordered" evidence="11">
    <location>
        <begin position="1"/>
        <end position="45"/>
    </location>
</feature>
<protein>
    <recommendedName>
        <fullName evidence="9">Pumilio homology domain family member 3</fullName>
    </recommendedName>
</protein>
<evidence type="ECO:0000256" key="7">
    <source>
        <dbReference type="ARBA" id="ARBA00024893"/>
    </source>
</evidence>
<evidence type="ECO:0000256" key="9">
    <source>
        <dbReference type="ARBA" id="ARBA00081811"/>
    </source>
</evidence>
<evidence type="ECO:0000259" key="12">
    <source>
        <dbReference type="PROSITE" id="PS50303"/>
    </source>
</evidence>
<feature type="region of interest" description="Disordered" evidence="11">
    <location>
        <begin position="58"/>
        <end position="82"/>
    </location>
</feature>
<feature type="repeat" description="Pumilio" evidence="10">
    <location>
        <begin position="762"/>
        <end position="797"/>
    </location>
</feature>
<feature type="domain" description="PUM-HD" evidence="12">
    <location>
        <begin position="521"/>
        <end position="866"/>
    </location>
</feature>
<feature type="repeat" description="Pumilio" evidence="10">
    <location>
        <begin position="543"/>
        <end position="578"/>
    </location>
</feature>